<organism evidence="1 2">
    <name type="scientific">Nezara viridula</name>
    <name type="common">Southern green stink bug</name>
    <name type="synonym">Cimex viridulus</name>
    <dbReference type="NCBI Taxonomy" id="85310"/>
    <lineage>
        <taxon>Eukaryota</taxon>
        <taxon>Metazoa</taxon>
        <taxon>Ecdysozoa</taxon>
        <taxon>Arthropoda</taxon>
        <taxon>Hexapoda</taxon>
        <taxon>Insecta</taxon>
        <taxon>Pterygota</taxon>
        <taxon>Neoptera</taxon>
        <taxon>Paraneoptera</taxon>
        <taxon>Hemiptera</taxon>
        <taxon>Heteroptera</taxon>
        <taxon>Panheteroptera</taxon>
        <taxon>Pentatomomorpha</taxon>
        <taxon>Pentatomoidea</taxon>
        <taxon>Pentatomidae</taxon>
        <taxon>Pentatominae</taxon>
        <taxon>Nezara</taxon>
    </lineage>
</organism>
<gene>
    <name evidence="1" type="ORF">NEZAVI_LOCUS1873</name>
</gene>
<dbReference type="Proteomes" id="UP001152798">
    <property type="component" value="Chromosome 1"/>
</dbReference>
<protein>
    <submittedName>
        <fullName evidence="1">Uncharacterized protein</fullName>
    </submittedName>
</protein>
<name>A0A9P0GWS8_NEZVI</name>
<evidence type="ECO:0000313" key="2">
    <source>
        <dbReference type="Proteomes" id="UP001152798"/>
    </source>
</evidence>
<dbReference type="EMBL" id="OV725077">
    <property type="protein sequence ID" value="CAH1390719.1"/>
    <property type="molecule type" value="Genomic_DNA"/>
</dbReference>
<keyword evidence="2" id="KW-1185">Reference proteome</keyword>
<evidence type="ECO:0000313" key="1">
    <source>
        <dbReference type="EMBL" id="CAH1390719.1"/>
    </source>
</evidence>
<accession>A0A9P0GWS8</accession>
<sequence>MVGDNEMVIVSSIPRSRIGAVRSRQSHLYESMLGGGGESSWSWNAVWNSLSAPRGYLLGFDDIPYILEFSSPSLMFRDRLLSRVPSHLGSTVCCHHYFATFSTALANNGEDKCQEERRNEGDRTEPLAVGT</sequence>
<reference evidence="1" key="1">
    <citation type="submission" date="2022-01" db="EMBL/GenBank/DDBJ databases">
        <authorList>
            <person name="King R."/>
        </authorList>
    </citation>
    <scope>NUCLEOTIDE SEQUENCE</scope>
</reference>
<dbReference type="AlphaFoldDB" id="A0A9P0GWS8"/>
<proteinExistence type="predicted"/>